<feature type="region of interest" description="Disordered" evidence="1">
    <location>
        <begin position="17"/>
        <end position="43"/>
    </location>
</feature>
<protein>
    <submittedName>
        <fullName evidence="2">Uncharacterized protein</fullName>
    </submittedName>
</protein>
<accession>A0A8J2BPL4</accession>
<feature type="compositionally biased region" description="Basic and acidic residues" evidence="1">
    <location>
        <begin position="32"/>
        <end position="43"/>
    </location>
</feature>
<name>A0A8J2BPL4_9BACT</name>
<dbReference type="AlphaFoldDB" id="A0A8J2BPL4"/>
<comment type="caution">
    <text evidence="2">The sequence shown here is derived from an EMBL/GenBank/DDBJ whole genome shotgun (WGS) entry which is preliminary data.</text>
</comment>
<dbReference type="EMBL" id="CAJNOB010000034">
    <property type="protein sequence ID" value="CAF0701239.1"/>
    <property type="molecule type" value="Genomic_DNA"/>
</dbReference>
<proteinExistence type="predicted"/>
<evidence type="ECO:0000313" key="3">
    <source>
        <dbReference type="Proteomes" id="UP000663859"/>
    </source>
</evidence>
<keyword evidence="3" id="KW-1185">Reference proteome</keyword>
<organism evidence="2 3">
    <name type="scientific">Candidatus Methylacidithermus pantelleriae</name>
    <dbReference type="NCBI Taxonomy" id="2744239"/>
    <lineage>
        <taxon>Bacteria</taxon>
        <taxon>Pseudomonadati</taxon>
        <taxon>Verrucomicrobiota</taxon>
        <taxon>Methylacidiphilae</taxon>
        <taxon>Methylacidiphilales</taxon>
        <taxon>Methylacidiphilaceae</taxon>
        <taxon>Candidatus Methylacidithermus</taxon>
    </lineage>
</organism>
<dbReference type="Proteomes" id="UP000663859">
    <property type="component" value="Unassembled WGS sequence"/>
</dbReference>
<sequence length="57" mass="6196">MHRNYVSNRLGHLGAVPKRGWIGRGSGDPAGEDGKGTDRLGKEKLDVKEAPWILGEL</sequence>
<evidence type="ECO:0000313" key="2">
    <source>
        <dbReference type="EMBL" id="CAF0701239.1"/>
    </source>
</evidence>
<evidence type="ECO:0000256" key="1">
    <source>
        <dbReference type="SAM" id="MobiDB-lite"/>
    </source>
</evidence>
<gene>
    <name evidence="2" type="ORF">MPNT_40195</name>
</gene>
<reference evidence="2" key="1">
    <citation type="submission" date="2021-02" db="EMBL/GenBank/DDBJ databases">
        <authorList>
            <person name="Cremers G."/>
            <person name="Picone N."/>
        </authorList>
    </citation>
    <scope>NUCLEOTIDE SEQUENCE</scope>
    <source>
        <strain evidence="2">PQ17</strain>
    </source>
</reference>